<dbReference type="InterPro" id="IPR015353">
    <property type="entry name" value="Rubisco_LSMT_subst-bd"/>
</dbReference>
<accession>A0A3B4VG39</accession>
<evidence type="ECO:0000256" key="9">
    <source>
        <dbReference type="SAM" id="MobiDB-lite"/>
    </source>
</evidence>
<dbReference type="GO" id="GO:0016279">
    <property type="term" value="F:protein-lysine N-methyltransferase activity"/>
    <property type="evidence" value="ECO:0007669"/>
    <property type="project" value="UniProtKB-UniRule"/>
</dbReference>
<dbReference type="PANTHER" id="PTHR13271:SF34">
    <property type="entry name" value="N-LYSINE METHYLTRANSFERASE SETD6"/>
    <property type="match status" value="1"/>
</dbReference>
<dbReference type="InterPro" id="IPR036464">
    <property type="entry name" value="Rubisco_LSMT_subst-bd_sf"/>
</dbReference>
<dbReference type="FunFam" id="3.90.1420.10:FF:000002">
    <property type="entry name" value="N-lysine methyltransferase SETD6"/>
    <property type="match status" value="1"/>
</dbReference>
<feature type="domain" description="SET" evidence="10">
    <location>
        <begin position="36"/>
        <end position="270"/>
    </location>
</feature>
<dbReference type="InterPro" id="IPR044430">
    <property type="entry name" value="SETD6_SET"/>
</dbReference>
<dbReference type="Gene3D" id="3.90.1410.10">
    <property type="entry name" value="set domain protein methyltransferase, domain 1"/>
    <property type="match status" value="1"/>
</dbReference>
<dbReference type="OMA" id="RVDWWLE"/>
<evidence type="ECO:0000256" key="2">
    <source>
        <dbReference type="ARBA" id="ARBA00016973"/>
    </source>
</evidence>
<protein>
    <recommendedName>
        <fullName evidence="2 8">N-lysine methyltransferase SETD6</fullName>
        <ecNumber evidence="8">2.1.1.-</ecNumber>
    </recommendedName>
</protein>
<dbReference type="CDD" id="cd19178">
    <property type="entry name" value="SET_SETD6"/>
    <property type="match status" value="1"/>
</dbReference>
<keyword evidence="3 8" id="KW-0489">Methyltransferase</keyword>
<evidence type="ECO:0000256" key="8">
    <source>
        <dbReference type="PIRNR" id="PIRNR011771"/>
    </source>
</evidence>
<sequence>FYPCDFCGQVDDGGSQLGPLETFLQWCDRVGLVLSNKVYVSKEGTVSEYGMLAKDNIEEGEVLFTIPRSALLHQGTTKVSALLEKEKSSLESPSGWVPLLLALLYEYTSSQSHWKPYLSLWTDFKTLDHPMFWSKEERGRLLRGTGIPEAVDRDLANIRKEYTDVVLPFITQHPDLWNPSTHTLELYTQLVAFVMAYSFQEPQEEEEEEDDDEEEDEDEKAPNPPMMVPMADMLNHVSNHNANLEFTPDSLKMVCVRPIHKDEEVFNTYGQMANWQLLHMYGFTEPYPSNSNDTADIPHTNLYKVATQGIQSDLDRQLVEEQWKMLCQMMQEKGAFVFGKQGCLTDMELHTALKVLCMSKEEFSEFKENEGWEEDDEEDEISLAFSSEGLPELKASWKKLIHEAARLTLRSYGNGEEEGVTDSDRALIENKVALAGLSTRQQNALQVQYGQKRILYRLMELTKS</sequence>
<keyword evidence="5 8" id="KW-0949">S-adenosyl-L-methionine</keyword>
<keyword evidence="4 8" id="KW-0808">Transferase</keyword>
<evidence type="ECO:0000313" key="11">
    <source>
        <dbReference type="Ensembl" id="ENSSDUP00000029871.1"/>
    </source>
</evidence>
<evidence type="ECO:0000256" key="1">
    <source>
        <dbReference type="ARBA" id="ARBA00004123"/>
    </source>
</evidence>
<dbReference type="EC" id="2.1.1.-" evidence="8"/>
<reference evidence="11" key="2">
    <citation type="submission" date="2025-09" db="UniProtKB">
        <authorList>
            <consortium name="Ensembl"/>
        </authorList>
    </citation>
    <scope>IDENTIFICATION</scope>
</reference>
<dbReference type="Gene3D" id="3.90.1420.10">
    <property type="entry name" value="Rubisco LSMT, substrate-binding domain"/>
    <property type="match status" value="1"/>
</dbReference>
<comment type="subcellular location">
    <subcellularLocation>
        <location evidence="1 8">Nucleus</location>
    </subcellularLocation>
</comment>
<organism evidence="11 12">
    <name type="scientific">Seriola dumerili</name>
    <name type="common">Greater amberjack</name>
    <name type="synonym">Caranx dumerili</name>
    <dbReference type="NCBI Taxonomy" id="41447"/>
    <lineage>
        <taxon>Eukaryota</taxon>
        <taxon>Metazoa</taxon>
        <taxon>Chordata</taxon>
        <taxon>Craniata</taxon>
        <taxon>Vertebrata</taxon>
        <taxon>Euteleostomi</taxon>
        <taxon>Actinopterygii</taxon>
        <taxon>Neopterygii</taxon>
        <taxon>Teleostei</taxon>
        <taxon>Neoteleostei</taxon>
        <taxon>Acanthomorphata</taxon>
        <taxon>Carangaria</taxon>
        <taxon>Carangiformes</taxon>
        <taxon>Carangidae</taxon>
        <taxon>Seriola</taxon>
    </lineage>
</organism>
<evidence type="ECO:0000256" key="5">
    <source>
        <dbReference type="ARBA" id="ARBA00022691"/>
    </source>
</evidence>
<comment type="function">
    <text evidence="7 8">Protein-lysine N-methyltransferase.</text>
</comment>
<feature type="compositionally biased region" description="Acidic residues" evidence="9">
    <location>
        <begin position="202"/>
        <end position="219"/>
    </location>
</feature>
<name>A0A3B4VG39_SERDU</name>
<comment type="similarity">
    <text evidence="8">Belongs to the class V-like SAM-binding methyltransferase superfamily. Histone-lysine methyltransferase family. SETD6 subfamily.</text>
</comment>
<dbReference type="InterPro" id="IPR046341">
    <property type="entry name" value="SET_dom_sf"/>
</dbReference>
<dbReference type="SUPFAM" id="SSF82199">
    <property type="entry name" value="SET domain"/>
    <property type="match status" value="1"/>
</dbReference>
<dbReference type="InterPro" id="IPR011383">
    <property type="entry name" value="N-lys_methylase_SETD6"/>
</dbReference>
<dbReference type="PANTHER" id="PTHR13271">
    <property type="entry name" value="UNCHARACTERIZED PUTATIVE METHYLTRANSFERASE"/>
    <property type="match status" value="1"/>
</dbReference>
<keyword evidence="12" id="KW-1185">Reference proteome</keyword>
<proteinExistence type="inferred from homology"/>
<dbReference type="InterPro" id="IPR001214">
    <property type="entry name" value="SET_dom"/>
</dbReference>
<dbReference type="GO" id="GO:0032259">
    <property type="term" value="P:methylation"/>
    <property type="evidence" value="ECO:0007669"/>
    <property type="project" value="UniProtKB-KW"/>
</dbReference>
<evidence type="ECO:0000256" key="7">
    <source>
        <dbReference type="ARBA" id="ARBA00057503"/>
    </source>
</evidence>
<evidence type="ECO:0000256" key="3">
    <source>
        <dbReference type="ARBA" id="ARBA00022603"/>
    </source>
</evidence>
<dbReference type="GeneTree" id="ENSGT00940000153577"/>
<dbReference type="Pfam" id="PF09273">
    <property type="entry name" value="Rubis-subs-bind"/>
    <property type="match status" value="1"/>
</dbReference>
<dbReference type="Proteomes" id="UP000261420">
    <property type="component" value="Unplaced"/>
</dbReference>
<feature type="region of interest" description="Disordered" evidence="9">
    <location>
        <begin position="201"/>
        <end position="225"/>
    </location>
</feature>
<evidence type="ECO:0000313" key="12">
    <source>
        <dbReference type="Proteomes" id="UP000261420"/>
    </source>
</evidence>
<dbReference type="Ensembl" id="ENSSDUT00000030383.1">
    <property type="protein sequence ID" value="ENSSDUP00000029871.1"/>
    <property type="gene ID" value="ENSSDUG00000021547.1"/>
</dbReference>
<dbReference type="InterPro" id="IPR050600">
    <property type="entry name" value="SETD3_SETD6_MTase"/>
</dbReference>
<keyword evidence="6 8" id="KW-0539">Nucleus</keyword>
<evidence type="ECO:0000256" key="6">
    <source>
        <dbReference type="ARBA" id="ARBA00023242"/>
    </source>
</evidence>
<evidence type="ECO:0000259" key="10">
    <source>
        <dbReference type="PROSITE" id="PS50280"/>
    </source>
</evidence>
<dbReference type="PIRSF" id="PIRSF011771">
    <property type="entry name" value="RMS1_SET"/>
    <property type="match status" value="1"/>
</dbReference>
<dbReference type="Pfam" id="PF00856">
    <property type="entry name" value="SET"/>
    <property type="match status" value="1"/>
</dbReference>
<reference evidence="11" key="1">
    <citation type="submission" date="2025-08" db="UniProtKB">
        <authorList>
            <consortium name="Ensembl"/>
        </authorList>
    </citation>
    <scope>IDENTIFICATION</scope>
</reference>
<dbReference type="GO" id="GO:0005634">
    <property type="term" value="C:nucleus"/>
    <property type="evidence" value="ECO:0007669"/>
    <property type="project" value="UniProtKB-SubCell"/>
</dbReference>
<dbReference type="PROSITE" id="PS50280">
    <property type="entry name" value="SET"/>
    <property type="match status" value="1"/>
</dbReference>
<dbReference type="AlphaFoldDB" id="A0A3B4VG39"/>
<dbReference type="SUPFAM" id="SSF81822">
    <property type="entry name" value="RuBisCo LSMT C-terminal, substrate-binding domain"/>
    <property type="match status" value="1"/>
</dbReference>
<evidence type="ECO:0000256" key="4">
    <source>
        <dbReference type="ARBA" id="ARBA00022679"/>
    </source>
</evidence>
<dbReference type="FunFam" id="3.90.1410.10:FF:000013">
    <property type="entry name" value="N-lysine methyltransferase SETD6"/>
    <property type="match status" value="1"/>
</dbReference>
<dbReference type="STRING" id="41447.ENSSDUP00000029871"/>